<dbReference type="Proteomes" id="UP000821865">
    <property type="component" value="Chromosome 7"/>
</dbReference>
<evidence type="ECO:0000313" key="1">
    <source>
        <dbReference type="EMBL" id="KAH7940818.1"/>
    </source>
</evidence>
<gene>
    <name evidence="1" type="ORF">HPB49_006199</name>
</gene>
<accession>A0ACB8CDR3</accession>
<proteinExistence type="predicted"/>
<evidence type="ECO:0000313" key="2">
    <source>
        <dbReference type="Proteomes" id="UP000821865"/>
    </source>
</evidence>
<keyword evidence="2" id="KW-1185">Reference proteome</keyword>
<name>A0ACB8CDR3_DERSI</name>
<dbReference type="EMBL" id="CM023476">
    <property type="protein sequence ID" value="KAH7940818.1"/>
    <property type="molecule type" value="Genomic_DNA"/>
</dbReference>
<organism evidence="1 2">
    <name type="scientific">Dermacentor silvarum</name>
    <name type="common">Tick</name>
    <dbReference type="NCBI Taxonomy" id="543639"/>
    <lineage>
        <taxon>Eukaryota</taxon>
        <taxon>Metazoa</taxon>
        <taxon>Ecdysozoa</taxon>
        <taxon>Arthropoda</taxon>
        <taxon>Chelicerata</taxon>
        <taxon>Arachnida</taxon>
        <taxon>Acari</taxon>
        <taxon>Parasitiformes</taxon>
        <taxon>Ixodida</taxon>
        <taxon>Ixodoidea</taxon>
        <taxon>Ixodidae</taxon>
        <taxon>Rhipicephalinae</taxon>
        <taxon>Dermacentor</taxon>
    </lineage>
</organism>
<reference evidence="1" key="1">
    <citation type="submission" date="2020-05" db="EMBL/GenBank/DDBJ databases">
        <title>Large-scale comparative analyses of tick genomes elucidate their genetic diversity and vector capacities.</title>
        <authorList>
            <person name="Jia N."/>
            <person name="Wang J."/>
            <person name="Shi W."/>
            <person name="Du L."/>
            <person name="Sun Y."/>
            <person name="Zhan W."/>
            <person name="Jiang J."/>
            <person name="Wang Q."/>
            <person name="Zhang B."/>
            <person name="Ji P."/>
            <person name="Sakyi L.B."/>
            <person name="Cui X."/>
            <person name="Yuan T."/>
            <person name="Jiang B."/>
            <person name="Yang W."/>
            <person name="Lam T.T.-Y."/>
            <person name="Chang Q."/>
            <person name="Ding S."/>
            <person name="Wang X."/>
            <person name="Zhu J."/>
            <person name="Ruan X."/>
            <person name="Zhao L."/>
            <person name="Wei J."/>
            <person name="Que T."/>
            <person name="Du C."/>
            <person name="Cheng J."/>
            <person name="Dai P."/>
            <person name="Han X."/>
            <person name="Huang E."/>
            <person name="Gao Y."/>
            <person name="Liu J."/>
            <person name="Shao H."/>
            <person name="Ye R."/>
            <person name="Li L."/>
            <person name="Wei W."/>
            <person name="Wang X."/>
            <person name="Wang C."/>
            <person name="Yang T."/>
            <person name="Huo Q."/>
            <person name="Li W."/>
            <person name="Guo W."/>
            <person name="Chen H."/>
            <person name="Zhou L."/>
            <person name="Ni X."/>
            <person name="Tian J."/>
            <person name="Zhou Y."/>
            <person name="Sheng Y."/>
            <person name="Liu T."/>
            <person name="Pan Y."/>
            <person name="Xia L."/>
            <person name="Li J."/>
            <person name="Zhao F."/>
            <person name="Cao W."/>
        </authorList>
    </citation>
    <scope>NUCLEOTIDE SEQUENCE</scope>
    <source>
        <strain evidence="1">Dsil-2018</strain>
    </source>
</reference>
<sequence length="153" mass="17677">MATEKSSSSSGREGPRAAELVYDTTLRLPGEFFASGQHQAHILVGDYASSLRDIMKKRQPIPSQQRTERRTRVSSELESRSHVFPRNDAVRRPLQAPYDGPLKLPPPFRLDPADMRFIARRRIPKQRRLLPHATDSYHIRRGRRMKAPDRPDR</sequence>
<comment type="caution">
    <text evidence="1">The sequence shown here is derived from an EMBL/GenBank/DDBJ whole genome shotgun (WGS) entry which is preliminary data.</text>
</comment>
<protein>
    <submittedName>
        <fullName evidence="1">Uncharacterized protein</fullName>
    </submittedName>
</protein>